<evidence type="ECO:0000313" key="2">
    <source>
        <dbReference type="EMBL" id="GJC86258.1"/>
    </source>
</evidence>
<accession>A0AA37GUB4</accession>
<dbReference type="AlphaFoldDB" id="A0AA37GUB4"/>
<dbReference type="Proteomes" id="UP001055172">
    <property type="component" value="Unassembled WGS sequence"/>
</dbReference>
<feature type="compositionally biased region" description="Basic and acidic residues" evidence="1">
    <location>
        <begin position="134"/>
        <end position="146"/>
    </location>
</feature>
<keyword evidence="3" id="KW-1185">Reference proteome</keyword>
<evidence type="ECO:0000256" key="1">
    <source>
        <dbReference type="SAM" id="MobiDB-lite"/>
    </source>
</evidence>
<proteinExistence type="predicted"/>
<gene>
    <name evidence="2" type="ORF">ColLi_09096</name>
</gene>
<reference evidence="2 3" key="1">
    <citation type="submission" date="2021-07" db="EMBL/GenBank/DDBJ databases">
        <title>Genome data of Colletotrichum spaethianum.</title>
        <authorList>
            <person name="Utami Y.D."/>
            <person name="Hiruma K."/>
        </authorList>
    </citation>
    <scope>NUCLEOTIDE SEQUENCE [LARGE SCALE GENOMIC DNA]</scope>
    <source>
        <strain evidence="2 3">MAFF 242679</strain>
    </source>
</reference>
<name>A0AA37GUB4_9PEZI</name>
<organism evidence="2 3">
    <name type="scientific">Colletotrichum liriopes</name>
    <dbReference type="NCBI Taxonomy" id="708192"/>
    <lineage>
        <taxon>Eukaryota</taxon>
        <taxon>Fungi</taxon>
        <taxon>Dikarya</taxon>
        <taxon>Ascomycota</taxon>
        <taxon>Pezizomycotina</taxon>
        <taxon>Sordariomycetes</taxon>
        <taxon>Hypocreomycetidae</taxon>
        <taxon>Glomerellales</taxon>
        <taxon>Glomerellaceae</taxon>
        <taxon>Colletotrichum</taxon>
        <taxon>Colletotrichum spaethianum species complex</taxon>
    </lineage>
</organism>
<evidence type="ECO:0000313" key="3">
    <source>
        <dbReference type="Proteomes" id="UP001055172"/>
    </source>
</evidence>
<sequence>MPLNDPTAHPTADTFHGMIIQRKMRIFWTAAENIISHAHPATHQLTFSSADYHRDKLHGKLGVNGFRDVKPYVDVVYPRIVTTLTARITALAGSYDHRPLVKCVVEARVARFVDAWTQPGWRGDIKKLRDVVEKRPAREDDNERENCRRRRYSGPTGRVGTHSPGFI</sequence>
<feature type="region of interest" description="Disordered" evidence="1">
    <location>
        <begin position="134"/>
        <end position="167"/>
    </location>
</feature>
<protein>
    <submittedName>
        <fullName evidence="2">Uncharacterized protein</fullName>
    </submittedName>
</protein>
<comment type="caution">
    <text evidence="2">The sequence shown here is derived from an EMBL/GenBank/DDBJ whole genome shotgun (WGS) entry which is preliminary data.</text>
</comment>
<dbReference type="EMBL" id="BPPX01000021">
    <property type="protein sequence ID" value="GJC86258.1"/>
    <property type="molecule type" value="Genomic_DNA"/>
</dbReference>